<sequence length="192" mass="21797">MNNKLRKIAFLVSIIGHPLLLGTLYVILISIRELDPKIAIVISATVICLITAPITIHNWIKSKKGQYSNFDVSDKEQRKGFYPFSIMLFVICFGTFYFLELPKVVLVTTFFFTLMLFIMALVNESLKASLHMAIAMFILAKILSISWLYGGSLLAFVFLIGWSRWYLGRHSQEELLVGAIVGCLCGWLSLFF</sequence>
<reference evidence="2" key="1">
    <citation type="submission" date="2022-03" db="EMBL/GenBank/DDBJ databases">
        <title>De novo assembled genomes of Belliella spp. (Cyclobacteriaceae) strains.</title>
        <authorList>
            <person name="Szabo A."/>
            <person name="Korponai K."/>
            <person name="Felfoldi T."/>
        </authorList>
    </citation>
    <scope>NUCLEOTIDE SEQUENCE</scope>
    <source>
        <strain evidence="2">DSM 111904</strain>
    </source>
</reference>
<evidence type="ECO:0000313" key="3">
    <source>
        <dbReference type="Proteomes" id="UP001165489"/>
    </source>
</evidence>
<dbReference type="Gene3D" id="1.20.144.10">
    <property type="entry name" value="Phosphatidic acid phosphatase type 2/haloperoxidase"/>
    <property type="match status" value="1"/>
</dbReference>
<keyword evidence="1" id="KW-0472">Membrane</keyword>
<dbReference type="EMBL" id="JAKZGP010000003">
    <property type="protein sequence ID" value="MCH7408223.1"/>
    <property type="molecule type" value="Genomic_DNA"/>
</dbReference>
<evidence type="ECO:0000256" key="1">
    <source>
        <dbReference type="SAM" id="Phobius"/>
    </source>
</evidence>
<gene>
    <name evidence="2" type="ORF">MM239_02360</name>
</gene>
<dbReference type="Proteomes" id="UP001165489">
    <property type="component" value="Unassembled WGS sequence"/>
</dbReference>
<keyword evidence="1" id="KW-1133">Transmembrane helix</keyword>
<proteinExistence type="predicted"/>
<dbReference type="SUPFAM" id="SSF48317">
    <property type="entry name" value="Acid phosphatase/Vanadium-dependent haloperoxidase"/>
    <property type="match status" value="1"/>
</dbReference>
<protein>
    <submittedName>
        <fullName evidence="2">Phosphatase PAP2 family protein</fullName>
    </submittedName>
</protein>
<comment type="caution">
    <text evidence="2">The sequence shown here is derived from an EMBL/GenBank/DDBJ whole genome shotgun (WGS) entry which is preliminary data.</text>
</comment>
<feature type="transmembrane region" description="Helical" evidence="1">
    <location>
        <begin position="81"/>
        <end position="99"/>
    </location>
</feature>
<keyword evidence="1" id="KW-0812">Transmembrane</keyword>
<accession>A0ABS9UVZ5</accession>
<dbReference type="InterPro" id="IPR036938">
    <property type="entry name" value="PAP2/HPO_sf"/>
</dbReference>
<keyword evidence="3" id="KW-1185">Reference proteome</keyword>
<feature type="transmembrane region" description="Helical" evidence="1">
    <location>
        <begin position="9"/>
        <end position="32"/>
    </location>
</feature>
<feature type="transmembrane region" description="Helical" evidence="1">
    <location>
        <begin position="38"/>
        <end position="60"/>
    </location>
</feature>
<organism evidence="2 3">
    <name type="scientific">Belliella filtrata</name>
    <dbReference type="NCBI Taxonomy" id="2923435"/>
    <lineage>
        <taxon>Bacteria</taxon>
        <taxon>Pseudomonadati</taxon>
        <taxon>Bacteroidota</taxon>
        <taxon>Cytophagia</taxon>
        <taxon>Cytophagales</taxon>
        <taxon>Cyclobacteriaceae</taxon>
        <taxon>Belliella</taxon>
    </lineage>
</organism>
<name>A0ABS9UVZ5_9BACT</name>
<feature type="transmembrane region" description="Helical" evidence="1">
    <location>
        <begin position="134"/>
        <end position="163"/>
    </location>
</feature>
<feature type="transmembrane region" description="Helical" evidence="1">
    <location>
        <begin position="105"/>
        <end position="122"/>
    </location>
</feature>
<dbReference type="RefSeq" id="WP_241346279.1">
    <property type="nucleotide sequence ID" value="NZ_JAKZGP010000003.1"/>
</dbReference>
<dbReference type="CDD" id="cd01610">
    <property type="entry name" value="PAP2_like"/>
    <property type="match status" value="1"/>
</dbReference>
<feature type="transmembrane region" description="Helical" evidence="1">
    <location>
        <begin position="175"/>
        <end position="191"/>
    </location>
</feature>
<evidence type="ECO:0000313" key="2">
    <source>
        <dbReference type="EMBL" id="MCH7408223.1"/>
    </source>
</evidence>